<evidence type="ECO:0000256" key="3">
    <source>
        <dbReference type="ARBA" id="ARBA00022741"/>
    </source>
</evidence>
<evidence type="ECO:0000256" key="2">
    <source>
        <dbReference type="ARBA" id="ARBA00022598"/>
    </source>
</evidence>
<dbReference type="Pfam" id="PF16177">
    <property type="entry name" value="ACAS_N"/>
    <property type="match status" value="1"/>
</dbReference>
<keyword evidence="8" id="KW-1185">Reference proteome</keyword>
<keyword evidence="2" id="KW-0436">Ligase</keyword>
<dbReference type="AlphaFoldDB" id="T0IEG4"/>
<dbReference type="EMBL" id="ATHO01000072">
    <property type="protein sequence ID" value="EQB08054.1"/>
    <property type="molecule type" value="Genomic_DNA"/>
</dbReference>
<dbReference type="PATRIC" id="fig|1329909.3.peg.1742"/>
<dbReference type="InterPro" id="IPR045851">
    <property type="entry name" value="AMP-bd_C_sf"/>
</dbReference>
<dbReference type="InterPro" id="IPR000873">
    <property type="entry name" value="AMP-dep_synth/lig_dom"/>
</dbReference>
<dbReference type="RefSeq" id="WP_021238072.1">
    <property type="nucleotide sequence ID" value="NZ_ATHO01000072.1"/>
</dbReference>
<protein>
    <recommendedName>
        <fullName evidence="9">Acetoacetyl-CoA synthetase</fullName>
    </recommendedName>
</protein>
<dbReference type="Gene3D" id="3.30.300.30">
    <property type="match status" value="1"/>
</dbReference>
<evidence type="ECO:0000256" key="4">
    <source>
        <dbReference type="ARBA" id="ARBA00022840"/>
    </source>
</evidence>
<evidence type="ECO:0000259" key="5">
    <source>
        <dbReference type="Pfam" id="PF00501"/>
    </source>
</evidence>
<proteinExistence type="inferred from homology"/>
<dbReference type="Pfam" id="PF00501">
    <property type="entry name" value="AMP-binding"/>
    <property type="match status" value="1"/>
</dbReference>
<dbReference type="Gene3D" id="3.40.50.12780">
    <property type="entry name" value="N-terminal domain of ligase-like"/>
    <property type="match status" value="1"/>
</dbReference>
<gene>
    <name evidence="7" type="ORF">L288_08995</name>
</gene>
<dbReference type="InterPro" id="IPR042099">
    <property type="entry name" value="ANL_N_sf"/>
</dbReference>
<reference evidence="7 8" key="1">
    <citation type="journal article" date="2013" name="Genome Announc.">
        <title>Draft Genome Sequence of Sphingobium quisquiliarum Strain P25T, a Novel Hexachlorocyclohexane (HCH)-Degrading Bacterium Isolated from an HCH Dumpsite.</title>
        <authorList>
            <person name="Kumar Singh A."/>
            <person name="Sangwan N."/>
            <person name="Sharma A."/>
            <person name="Gupta V."/>
            <person name="Khurana J.P."/>
            <person name="Lal R."/>
        </authorList>
    </citation>
    <scope>NUCLEOTIDE SEQUENCE [LARGE SCALE GENOMIC DNA]</scope>
    <source>
        <strain evidence="7 8">P25</strain>
    </source>
</reference>
<dbReference type="PANTHER" id="PTHR42921:SF1">
    <property type="entry name" value="ACETOACETYL-COA SYNTHETASE"/>
    <property type="match status" value="1"/>
</dbReference>
<accession>T0IEG4</accession>
<evidence type="ECO:0000256" key="1">
    <source>
        <dbReference type="ARBA" id="ARBA00006432"/>
    </source>
</evidence>
<dbReference type="GO" id="GO:0030729">
    <property type="term" value="F:acetoacetate-CoA ligase activity"/>
    <property type="evidence" value="ECO:0007669"/>
    <property type="project" value="InterPro"/>
</dbReference>
<dbReference type="Proteomes" id="UP000015525">
    <property type="component" value="Unassembled WGS sequence"/>
</dbReference>
<keyword evidence="3" id="KW-0547">Nucleotide-binding</keyword>
<dbReference type="GO" id="GO:0006629">
    <property type="term" value="P:lipid metabolic process"/>
    <property type="evidence" value="ECO:0007669"/>
    <property type="project" value="InterPro"/>
</dbReference>
<evidence type="ECO:0000313" key="7">
    <source>
        <dbReference type="EMBL" id="EQB08054.1"/>
    </source>
</evidence>
<dbReference type="InterPro" id="IPR032387">
    <property type="entry name" value="ACAS_N"/>
</dbReference>
<evidence type="ECO:0008006" key="9">
    <source>
        <dbReference type="Google" id="ProtNLM"/>
    </source>
</evidence>
<dbReference type="NCBIfam" id="TIGR01217">
    <property type="entry name" value="ac_ac_CoA_syn"/>
    <property type="match status" value="1"/>
</dbReference>
<comment type="similarity">
    <text evidence="1">Belongs to the ATP-dependent AMP-binding enzyme family.</text>
</comment>
<sequence>MPLEQGDILWTPGKKRREASQLARFERMLADTRGLHFADYEALRQWSVDSLEDFWRAIVEFFDLGGDGSPEPVLTGDQMPGVHWFPNLRINFAEQIFRQSSDDRPALIHRDESGAPPREIGWRELERDVGALAATLRRLGVEQGDRVAAYLPNRPETVVAFLACASIGAIWSSCAPEMGHHVVLDRLSQIEPKVLIAADGYRHGGKQHDRRAAVSELLAKLPSVKTLIHVPAFSDGPPSEWRDLLSWADATKDAAPLEPVRLGFEHPLWIVYSSGTTGLPKAMVHGHGGAVVKLLKTLALQADLQPGDRDLIIASTGWIVWNVLVGGLLCGATVMLWDGHPGWPDREALWDFIDDQQVSMFGCGAAYLTGAMKDGLRPGTTRKFAALKTLISAGSPLPLDAFAWVYRDLKADVWLTAPSGGTDIITSFVSSAPTLPVRAGEIQCAELGVAVFAFDEQGRPVEDEVGELVVTKPLPSMPLFFWNDPDGSRYRESYFDVYPGIWRHGDWIRFTPHGGCIIYGRSDTTINRFGIRMGTAEIYRVVEEMDEIRDSLVVDLEYLGRPSFMPLFVVLADGVVLDDALKQRIIDRIRRFASPRHAPDDIVVVPAIPRTLTGKKMELPVRKMLLGADPASVASPDAMANPESFAAFIDYARSGRVPQMAA</sequence>
<evidence type="ECO:0000313" key="8">
    <source>
        <dbReference type="Proteomes" id="UP000015525"/>
    </source>
</evidence>
<dbReference type="InterPro" id="IPR020845">
    <property type="entry name" value="AMP-binding_CS"/>
</dbReference>
<dbReference type="GO" id="GO:0005524">
    <property type="term" value="F:ATP binding"/>
    <property type="evidence" value="ECO:0007669"/>
    <property type="project" value="UniProtKB-KW"/>
</dbReference>
<comment type="caution">
    <text evidence="7">The sequence shown here is derived from an EMBL/GenBank/DDBJ whole genome shotgun (WGS) entry which is preliminary data.</text>
</comment>
<dbReference type="PANTHER" id="PTHR42921">
    <property type="entry name" value="ACETOACETYL-COA SYNTHETASE"/>
    <property type="match status" value="1"/>
</dbReference>
<feature type="domain" description="AMP-dependent synthetase/ligase" evidence="5">
    <location>
        <begin position="101"/>
        <end position="473"/>
    </location>
</feature>
<dbReference type="NCBIfam" id="NF002937">
    <property type="entry name" value="PRK03584.1"/>
    <property type="match status" value="1"/>
</dbReference>
<organism evidence="7 8">
    <name type="scientific">Sphingobium quisquiliarum P25</name>
    <dbReference type="NCBI Taxonomy" id="1329909"/>
    <lineage>
        <taxon>Bacteria</taxon>
        <taxon>Pseudomonadati</taxon>
        <taxon>Pseudomonadota</taxon>
        <taxon>Alphaproteobacteria</taxon>
        <taxon>Sphingomonadales</taxon>
        <taxon>Sphingomonadaceae</taxon>
        <taxon>Sphingobium</taxon>
    </lineage>
</organism>
<evidence type="ECO:0000259" key="6">
    <source>
        <dbReference type="Pfam" id="PF16177"/>
    </source>
</evidence>
<feature type="domain" description="Acetyl-coenzyme A synthetase N-terminal" evidence="6">
    <location>
        <begin position="40"/>
        <end position="94"/>
    </location>
</feature>
<dbReference type="SUPFAM" id="SSF56801">
    <property type="entry name" value="Acetyl-CoA synthetase-like"/>
    <property type="match status" value="1"/>
</dbReference>
<keyword evidence="4" id="KW-0067">ATP-binding</keyword>
<dbReference type="InterPro" id="IPR005914">
    <property type="entry name" value="Acac_CoA_synth"/>
</dbReference>
<name>T0IEG4_9SPHN</name>
<dbReference type="PROSITE" id="PS00455">
    <property type="entry name" value="AMP_BINDING"/>
    <property type="match status" value="1"/>
</dbReference>